<proteinExistence type="predicted"/>
<feature type="signal peptide" evidence="2">
    <location>
        <begin position="1"/>
        <end position="18"/>
    </location>
</feature>
<keyword evidence="4" id="KW-1185">Reference proteome</keyword>
<feature type="compositionally biased region" description="Acidic residues" evidence="1">
    <location>
        <begin position="66"/>
        <end position="85"/>
    </location>
</feature>
<evidence type="ECO:0000256" key="2">
    <source>
        <dbReference type="SAM" id="SignalP"/>
    </source>
</evidence>
<dbReference type="EMBL" id="CAACVS010000092">
    <property type="protein sequence ID" value="VEU36502.1"/>
    <property type="molecule type" value="Genomic_DNA"/>
</dbReference>
<evidence type="ECO:0000313" key="4">
    <source>
        <dbReference type="Proteomes" id="UP000291116"/>
    </source>
</evidence>
<organism evidence="3 4">
    <name type="scientific">Pseudo-nitzschia multistriata</name>
    <dbReference type="NCBI Taxonomy" id="183589"/>
    <lineage>
        <taxon>Eukaryota</taxon>
        <taxon>Sar</taxon>
        <taxon>Stramenopiles</taxon>
        <taxon>Ochrophyta</taxon>
        <taxon>Bacillariophyta</taxon>
        <taxon>Bacillariophyceae</taxon>
        <taxon>Bacillariophycidae</taxon>
        <taxon>Bacillariales</taxon>
        <taxon>Bacillariaceae</taxon>
        <taxon>Pseudo-nitzschia</taxon>
    </lineage>
</organism>
<keyword evidence="2" id="KW-0732">Signal</keyword>
<evidence type="ECO:0000313" key="3">
    <source>
        <dbReference type="EMBL" id="VEU36502.1"/>
    </source>
</evidence>
<dbReference type="Proteomes" id="UP000291116">
    <property type="component" value="Unassembled WGS sequence"/>
</dbReference>
<feature type="region of interest" description="Disordered" evidence="1">
    <location>
        <begin position="60"/>
        <end position="85"/>
    </location>
</feature>
<protein>
    <submittedName>
        <fullName evidence="3">Uncharacterized protein</fullName>
    </submittedName>
</protein>
<name>A0A448Z387_9STRA</name>
<evidence type="ECO:0000256" key="1">
    <source>
        <dbReference type="SAM" id="MobiDB-lite"/>
    </source>
</evidence>
<dbReference type="AlphaFoldDB" id="A0A448Z387"/>
<reference evidence="3 4" key="1">
    <citation type="submission" date="2019-01" db="EMBL/GenBank/DDBJ databases">
        <authorList>
            <person name="Ferrante I. M."/>
        </authorList>
    </citation>
    <scope>NUCLEOTIDE SEQUENCE [LARGE SCALE GENOMIC DNA]</scope>
    <source>
        <strain evidence="3 4">B856</strain>
    </source>
</reference>
<feature type="chain" id="PRO_5019185362" evidence="2">
    <location>
        <begin position="19"/>
        <end position="122"/>
    </location>
</feature>
<accession>A0A448Z387</accession>
<gene>
    <name evidence="3" type="ORF">PSNMU_V1.4_AUG-EV-PASAV3_0032870</name>
</gene>
<sequence>MKLFITFCLALLAATATALPQCTPNETDGYENCKHVYQVNGSGSDLLYCESKEDCLMVFPPWTPSDSEDASNEDDDDDDDDDDDTVEQNISAIEEAIVSAAPSASVVASAVVASSFLAAVMC</sequence>